<reference evidence="2" key="1">
    <citation type="journal article" date="2016" name="Nat. Genet.">
        <title>A high-quality carrot genome assembly provides new insights into carotenoid accumulation and asterid genome evolution.</title>
        <authorList>
            <person name="Iorizzo M."/>
            <person name="Ellison S."/>
            <person name="Senalik D."/>
            <person name="Zeng P."/>
            <person name="Satapoomin P."/>
            <person name="Huang J."/>
            <person name="Bowman M."/>
            <person name="Iovene M."/>
            <person name="Sanseverino W."/>
            <person name="Cavagnaro P."/>
            <person name="Yildiz M."/>
            <person name="Macko-Podgorni A."/>
            <person name="Moranska E."/>
            <person name="Grzebelus E."/>
            <person name="Grzebelus D."/>
            <person name="Ashrafi H."/>
            <person name="Zheng Z."/>
            <person name="Cheng S."/>
            <person name="Spooner D."/>
            <person name="Van Deynze A."/>
            <person name="Simon P."/>
        </authorList>
    </citation>
    <scope>NUCLEOTIDE SEQUENCE</scope>
    <source>
        <tissue evidence="2">Leaf</tissue>
    </source>
</reference>
<accession>A0AAF0XGT4</accession>
<dbReference type="Proteomes" id="UP000077755">
    <property type="component" value="Chromosome 7"/>
</dbReference>
<dbReference type="EMBL" id="CP093349">
    <property type="protein sequence ID" value="WOH07830.1"/>
    <property type="molecule type" value="Genomic_DNA"/>
</dbReference>
<keyword evidence="3" id="KW-1185">Reference proteome</keyword>
<dbReference type="AlphaFoldDB" id="A0AAF0XGT4"/>
<feature type="region of interest" description="Disordered" evidence="1">
    <location>
        <begin position="1"/>
        <end position="21"/>
    </location>
</feature>
<gene>
    <name evidence="2" type="ORF">DCAR_0727264</name>
</gene>
<sequence length="116" mass="12763">MPGRPKKARRREQGEKGARGKIGKKGIEMRCSLCLTPGHNKSTCKATAEEIAEKQSAAAERRKAHKGGGLNTIFSKYFAILTNQLLIYNKKQSYYSSTSPVDGISNQLILHKNAIS</sequence>
<name>A0AAF0XGT4_DAUCS</name>
<proteinExistence type="predicted"/>
<feature type="compositionally biased region" description="Basic residues" evidence="1">
    <location>
        <begin position="1"/>
        <end position="10"/>
    </location>
</feature>
<organism evidence="2 3">
    <name type="scientific">Daucus carota subsp. sativus</name>
    <name type="common">Carrot</name>
    <dbReference type="NCBI Taxonomy" id="79200"/>
    <lineage>
        <taxon>Eukaryota</taxon>
        <taxon>Viridiplantae</taxon>
        <taxon>Streptophyta</taxon>
        <taxon>Embryophyta</taxon>
        <taxon>Tracheophyta</taxon>
        <taxon>Spermatophyta</taxon>
        <taxon>Magnoliopsida</taxon>
        <taxon>eudicotyledons</taxon>
        <taxon>Gunneridae</taxon>
        <taxon>Pentapetalae</taxon>
        <taxon>asterids</taxon>
        <taxon>campanulids</taxon>
        <taxon>Apiales</taxon>
        <taxon>Apiaceae</taxon>
        <taxon>Apioideae</taxon>
        <taxon>Scandiceae</taxon>
        <taxon>Daucinae</taxon>
        <taxon>Daucus</taxon>
        <taxon>Daucus sect. Daucus</taxon>
    </lineage>
</organism>
<evidence type="ECO:0000313" key="2">
    <source>
        <dbReference type="EMBL" id="WOH07830.1"/>
    </source>
</evidence>
<evidence type="ECO:0000256" key="1">
    <source>
        <dbReference type="SAM" id="MobiDB-lite"/>
    </source>
</evidence>
<protein>
    <submittedName>
        <fullName evidence="2">Uncharacterized protein</fullName>
    </submittedName>
</protein>
<evidence type="ECO:0000313" key="3">
    <source>
        <dbReference type="Proteomes" id="UP000077755"/>
    </source>
</evidence>
<reference evidence="2" key="2">
    <citation type="submission" date="2022-03" db="EMBL/GenBank/DDBJ databases">
        <title>Draft title - Genomic analysis of global carrot germplasm unveils the trajectory of domestication and the origin of high carotenoid orange carrot.</title>
        <authorList>
            <person name="Iorizzo M."/>
            <person name="Ellison S."/>
            <person name="Senalik D."/>
            <person name="Macko-Podgorni A."/>
            <person name="Grzebelus D."/>
            <person name="Bostan H."/>
            <person name="Rolling W."/>
            <person name="Curaba J."/>
            <person name="Simon P."/>
        </authorList>
    </citation>
    <scope>NUCLEOTIDE SEQUENCE</scope>
    <source>
        <tissue evidence="2">Leaf</tissue>
    </source>
</reference>